<evidence type="ECO:0000313" key="9">
    <source>
        <dbReference type="Proteomes" id="UP000223913"/>
    </source>
</evidence>
<comment type="catalytic activity">
    <reaction evidence="6">
        <text>DNA(n) + a 2'-deoxyribonucleoside 5'-triphosphate = DNA(n+1) + diphosphate</text>
        <dbReference type="Rhea" id="RHEA:22508"/>
        <dbReference type="Rhea" id="RHEA-COMP:17339"/>
        <dbReference type="Rhea" id="RHEA-COMP:17340"/>
        <dbReference type="ChEBI" id="CHEBI:33019"/>
        <dbReference type="ChEBI" id="CHEBI:61560"/>
        <dbReference type="ChEBI" id="CHEBI:173112"/>
        <dbReference type="EC" id="2.7.7.7"/>
    </reaction>
</comment>
<keyword evidence="4" id="KW-0235">DNA replication</keyword>
<evidence type="ECO:0000259" key="7">
    <source>
        <dbReference type="SMART" id="SM00481"/>
    </source>
</evidence>
<evidence type="ECO:0000256" key="3">
    <source>
        <dbReference type="ARBA" id="ARBA00022695"/>
    </source>
</evidence>
<dbReference type="Pfam" id="PF17657">
    <property type="entry name" value="DNA_pol3_finger"/>
    <property type="match status" value="1"/>
</dbReference>
<keyword evidence="9" id="KW-1185">Reference proteome</keyword>
<organism evidence="8 9">
    <name type="scientific">Flavilitoribacter nigricans (strain ATCC 23147 / DSM 23189 / NBRC 102662 / NCIMB 1420 / SS-2)</name>
    <name type="common">Lewinella nigricans</name>
    <dbReference type="NCBI Taxonomy" id="1122177"/>
    <lineage>
        <taxon>Bacteria</taxon>
        <taxon>Pseudomonadati</taxon>
        <taxon>Bacteroidota</taxon>
        <taxon>Saprospiria</taxon>
        <taxon>Saprospirales</taxon>
        <taxon>Lewinellaceae</taxon>
        <taxon>Flavilitoribacter</taxon>
    </lineage>
</organism>
<dbReference type="Proteomes" id="UP000223913">
    <property type="component" value="Unassembled WGS sequence"/>
</dbReference>
<dbReference type="RefSeq" id="WP_099152844.1">
    <property type="nucleotide sequence ID" value="NZ_PDUD01000029.1"/>
</dbReference>
<dbReference type="AlphaFoldDB" id="A0A2D0N5K7"/>
<evidence type="ECO:0000256" key="1">
    <source>
        <dbReference type="ARBA" id="ARBA00012417"/>
    </source>
</evidence>
<name>A0A2D0N5K7_FLAN2</name>
<dbReference type="GO" id="GO:0008408">
    <property type="term" value="F:3'-5' exonuclease activity"/>
    <property type="evidence" value="ECO:0007669"/>
    <property type="project" value="InterPro"/>
</dbReference>
<dbReference type="InterPro" id="IPR004805">
    <property type="entry name" value="DnaE2/DnaE/PolC"/>
</dbReference>
<evidence type="ECO:0000256" key="2">
    <source>
        <dbReference type="ARBA" id="ARBA00022679"/>
    </source>
</evidence>
<dbReference type="InterPro" id="IPR004013">
    <property type="entry name" value="PHP_dom"/>
</dbReference>
<dbReference type="PANTHER" id="PTHR32294">
    <property type="entry name" value="DNA POLYMERASE III SUBUNIT ALPHA"/>
    <property type="match status" value="1"/>
</dbReference>
<dbReference type="GO" id="GO:0006260">
    <property type="term" value="P:DNA replication"/>
    <property type="evidence" value="ECO:0007669"/>
    <property type="project" value="UniProtKB-KW"/>
</dbReference>
<reference evidence="8 9" key="1">
    <citation type="submission" date="2017-10" db="EMBL/GenBank/DDBJ databases">
        <title>The draft genome sequence of Lewinella nigricans NBRC 102662.</title>
        <authorList>
            <person name="Wang K."/>
        </authorList>
    </citation>
    <scope>NUCLEOTIDE SEQUENCE [LARGE SCALE GENOMIC DNA]</scope>
    <source>
        <strain evidence="8 9">NBRC 102662</strain>
    </source>
</reference>
<evidence type="ECO:0000256" key="5">
    <source>
        <dbReference type="ARBA" id="ARBA00022932"/>
    </source>
</evidence>
<comment type="caution">
    <text evidence="8">The sequence shown here is derived from an EMBL/GenBank/DDBJ whole genome shotgun (WGS) entry which is preliminary data.</text>
</comment>
<keyword evidence="3" id="KW-0548">Nucleotidyltransferase</keyword>
<dbReference type="EC" id="2.7.7.7" evidence="1"/>
<keyword evidence="2" id="KW-0808">Transferase</keyword>
<keyword evidence="5" id="KW-0239">DNA-directed DNA polymerase</keyword>
<dbReference type="SUPFAM" id="SSF89550">
    <property type="entry name" value="PHP domain-like"/>
    <property type="match status" value="1"/>
</dbReference>
<dbReference type="Gene3D" id="1.10.150.870">
    <property type="match status" value="1"/>
</dbReference>
<dbReference type="InterPro" id="IPR029460">
    <property type="entry name" value="DNAPol_HHH"/>
</dbReference>
<accession>A0A2D0N5K7</accession>
<gene>
    <name evidence="8" type="ORF">CRP01_25010</name>
</gene>
<evidence type="ECO:0000256" key="4">
    <source>
        <dbReference type="ARBA" id="ARBA00022705"/>
    </source>
</evidence>
<dbReference type="NCBIfam" id="TIGR00594">
    <property type="entry name" value="polc"/>
    <property type="match status" value="1"/>
</dbReference>
<dbReference type="EMBL" id="PDUD01000029">
    <property type="protein sequence ID" value="PHN03812.1"/>
    <property type="molecule type" value="Genomic_DNA"/>
</dbReference>
<dbReference type="InterPro" id="IPR011708">
    <property type="entry name" value="DNA_pol3_alpha_NTPase_dom"/>
</dbReference>
<dbReference type="Pfam" id="PF02811">
    <property type="entry name" value="PHP"/>
    <property type="match status" value="1"/>
</dbReference>
<dbReference type="SMART" id="SM00481">
    <property type="entry name" value="POLIIIAc"/>
    <property type="match status" value="1"/>
</dbReference>
<sequence>MYINCHSYYSLNYGLASPEELVEAAKDKGLKTIALTDINNVSGAFPFVRACRKQGIHPIIGIEFRDEEQRLCYIGLARNQAGFAVLNKHLTDIYEQGIRPTAPRLEQVIIIYPRLVKPLEHFRDYEYVGIRPQDINRLFNSPLRRRQDRLLAWCPVTLLEESDHDLHRVLRAVGKNELITRLEPEDYASPTERFFPIRQLLPVYGLYPQIIQNTAAVVRDCNIDFETQRSYNRQTFTSSADEDRELLRKLALEGCDRRYGRRDSAARKRVEKELQAIDKLRFVSYFLIIWDLIQYARHSDIVHVGRGSGANSIVAYCIGITDVDPLELNLYFERFINEERSSMPDFDVDFPSDQRHRILDYVFKRYGRRHTAFVCTYNTFQFRSIMREVGKVYGLPKAEIDRIVASPQSSGEHHELAGEIWTYAHRLADIPNELSVHASGVIISEHPLFEFSALRPMPFGFPIVHFDMYTAEDWGFNKYDILGQCGLSHIRDCVRYVKQNHGKAVDIDPKNVFHDPDAKALLRQGDTVGVFYAESPNMRELLPKLQCDNYPDLVVASSIIRPGVASSGMMREYIRRHHEPYTIEYLHHTFAEHLAETYGVMVFQEDVMKICHAFAGLSLAESDVLRKIMSGKNRFSETFQQLKHKFFTNSKKQGHAETLTEEVWRQISSFAGYSFCKAHSAAFAVLSFQDLYLKAHYPLEFLLAVINNFGGFYRTEIYVHEARRMGAVIHAPCVNHSDYLSCLHGEQLYLGLGLILGLEKALGEEIVYNRQQYGPYRSLADFVSRIDCAPTQLELLFKINSFRFTGLNKYQLMWEKYQGASVQNQQATPSLFATPGEKTELPELKEGTFDQAFDEIELLKFPLCSPFELLDRDQAQCIAAQTVAARDLPRLTDQSVCILGYFVCRKTTSTKQHELMAFDAWYDEAGDYFNTVIFPKAMRAYPLKGIGIYRLEGTVQVEFGVYSITLTSLEKLPYIGDERFDE</sequence>
<dbReference type="GO" id="GO:0003887">
    <property type="term" value="F:DNA-directed DNA polymerase activity"/>
    <property type="evidence" value="ECO:0007669"/>
    <property type="project" value="UniProtKB-KW"/>
</dbReference>
<dbReference type="OrthoDB" id="9803237at2"/>
<dbReference type="CDD" id="cd07431">
    <property type="entry name" value="PHP_PolIIIA"/>
    <property type="match status" value="1"/>
</dbReference>
<dbReference type="InterPro" id="IPR016195">
    <property type="entry name" value="Pol/histidinol_Pase-like"/>
</dbReference>
<feature type="domain" description="Polymerase/histidinol phosphatase N-terminal" evidence="7">
    <location>
        <begin position="5"/>
        <end position="68"/>
    </location>
</feature>
<dbReference type="Pfam" id="PF07733">
    <property type="entry name" value="DNA_pol3_alpha"/>
    <property type="match status" value="1"/>
</dbReference>
<dbReference type="InterPro" id="IPR040982">
    <property type="entry name" value="DNA_pol3_finger"/>
</dbReference>
<dbReference type="Pfam" id="PF14579">
    <property type="entry name" value="HHH_6"/>
    <property type="match status" value="1"/>
</dbReference>
<evidence type="ECO:0000256" key="6">
    <source>
        <dbReference type="ARBA" id="ARBA00049244"/>
    </source>
</evidence>
<dbReference type="Gene3D" id="3.20.20.140">
    <property type="entry name" value="Metal-dependent hydrolases"/>
    <property type="match status" value="1"/>
</dbReference>
<proteinExistence type="predicted"/>
<protein>
    <recommendedName>
        <fullName evidence="1">DNA-directed DNA polymerase</fullName>
        <ecNumber evidence="1">2.7.7.7</ecNumber>
    </recommendedName>
</protein>
<evidence type="ECO:0000313" key="8">
    <source>
        <dbReference type="EMBL" id="PHN03812.1"/>
    </source>
</evidence>
<dbReference type="InterPro" id="IPR003141">
    <property type="entry name" value="Pol/His_phosphatase_N"/>
</dbReference>